<comment type="caution">
    <text evidence="3">The sequence shown here is derived from an EMBL/GenBank/DDBJ whole genome shotgun (WGS) entry which is preliminary data.</text>
</comment>
<keyword evidence="3" id="KW-0808">Transferase</keyword>
<dbReference type="AlphaFoldDB" id="A0A0L6VWA0"/>
<dbReference type="GO" id="GO:0030956">
    <property type="term" value="C:glutamyl-tRNA(Gln) amidotransferase complex"/>
    <property type="evidence" value="ECO:0007669"/>
    <property type="project" value="TreeGrafter"/>
</dbReference>
<evidence type="ECO:0000313" key="4">
    <source>
        <dbReference type="Proteomes" id="UP000037035"/>
    </source>
</evidence>
<keyword evidence="4" id="KW-1185">Reference proteome</keyword>
<dbReference type="Pfam" id="PF01425">
    <property type="entry name" value="Amidase"/>
    <property type="match status" value="1"/>
</dbReference>
<dbReference type="GO" id="GO:0070681">
    <property type="term" value="P:glutaminyl-tRNAGln biosynthesis via transamidation"/>
    <property type="evidence" value="ECO:0007669"/>
    <property type="project" value="TreeGrafter"/>
</dbReference>
<dbReference type="InterPro" id="IPR023631">
    <property type="entry name" value="Amidase_dom"/>
</dbReference>
<organism evidence="3 4">
    <name type="scientific">Puccinia sorghi</name>
    <dbReference type="NCBI Taxonomy" id="27349"/>
    <lineage>
        <taxon>Eukaryota</taxon>
        <taxon>Fungi</taxon>
        <taxon>Dikarya</taxon>
        <taxon>Basidiomycota</taxon>
        <taxon>Pucciniomycotina</taxon>
        <taxon>Pucciniomycetes</taxon>
        <taxon>Pucciniales</taxon>
        <taxon>Pucciniaceae</taxon>
        <taxon>Puccinia</taxon>
    </lineage>
</organism>
<dbReference type="InterPro" id="IPR036928">
    <property type="entry name" value="AS_sf"/>
</dbReference>
<dbReference type="InterPro" id="IPR000120">
    <property type="entry name" value="Amidase"/>
</dbReference>
<evidence type="ECO:0000313" key="3">
    <source>
        <dbReference type="EMBL" id="KNZ64550.1"/>
    </source>
</evidence>
<protein>
    <submittedName>
        <fullName evidence="3">Glutamyl-tRNA(Gln) amidotransferase subunit A, mitochondrial</fullName>
    </submittedName>
</protein>
<dbReference type="GO" id="GO:0005739">
    <property type="term" value="C:mitochondrion"/>
    <property type="evidence" value="ECO:0007669"/>
    <property type="project" value="TreeGrafter"/>
</dbReference>
<dbReference type="EMBL" id="LAVV01000188">
    <property type="protein sequence ID" value="KNZ64550.1"/>
    <property type="molecule type" value="Genomic_DNA"/>
</dbReference>
<feature type="region of interest" description="Disordered" evidence="1">
    <location>
        <begin position="1"/>
        <end position="51"/>
    </location>
</feature>
<feature type="domain" description="Amidase" evidence="2">
    <location>
        <begin position="73"/>
        <end position="508"/>
    </location>
</feature>
<dbReference type="GO" id="GO:0050567">
    <property type="term" value="F:glutaminyl-tRNA synthase (glutamine-hydrolyzing) activity"/>
    <property type="evidence" value="ECO:0007669"/>
    <property type="project" value="TreeGrafter"/>
</dbReference>
<proteinExistence type="predicted"/>
<reference evidence="3 4" key="1">
    <citation type="submission" date="2015-08" db="EMBL/GenBank/DDBJ databases">
        <title>Next Generation Sequencing and Analysis of the Genome of Puccinia sorghi L Schw, the Causal Agent of Maize Common Rust.</title>
        <authorList>
            <person name="Rochi L."/>
            <person name="Burguener G."/>
            <person name="Darino M."/>
            <person name="Turjanski A."/>
            <person name="Kreff E."/>
            <person name="Dieguez M.J."/>
            <person name="Sacco F."/>
        </authorList>
    </citation>
    <scope>NUCLEOTIDE SEQUENCE [LARGE SCALE GENOMIC DNA]</scope>
    <source>
        <strain evidence="3 4">RO10H11247</strain>
    </source>
</reference>
<sequence>MRPTSSRPSREHPTRSSPASLPATTLLCRRASLPGSPSPSRTSSAPPNRSPAVPVPPYKVLAFPPCFPSCSFTLTLTFFLDFKPPYDAHVVSLLRNHGATIVGKTNMDEFSMGSASTFSHYGRVVNPHGFCRSRQVMIESRSAGGSSGGSAAAVAAGLCDMLSGSLACIGIGSDTGGSIRLPAAHCGLAALKPSYGLISRFGMVQYSTSLDTVGILARSPDLIRKTFDCLSSYDQRDPTSIAIKYRLKSSELNRRWDARFASDSGDLSNIRIGVPIEYFSSDLSEDVLSAFRATVDFLKQRGATFVSVSLPSTSSCLGAYYVIASAEASSNLARYSGLHFGRRSAVDRPSHTLASDSPSHLYAASRTEFFGDEVKRRILLGAYVLSASGMKNYFIQAQKVRQEVRAEFEATFRMANVLMSRECENWTAGGEGVDVLLTPATLRSAPELAEGMEEVSEGWSQDRLLVPASLAGLPAIVLPVHPTPSTSAIKWPVAVQLIAQWGAEHSLLSLASCLQQFSSIHHPPDP</sequence>
<name>A0A0L6VWA0_9BASI</name>
<accession>A0A0L6VWA0</accession>
<dbReference type="STRING" id="27349.A0A0L6VWA0"/>
<dbReference type="OrthoDB" id="2505794at2759"/>
<evidence type="ECO:0000256" key="1">
    <source>
        <dbReference type="SAM" id="MobiDB-lite"/>
    </source>
</evidence>
<evidence type="ECO:0000259" key="2">
    <source>
        <dbReference type="Pfam" id="PF01425"/>
    </source>
</evidence>
<dbReference type="PANTHER" id="PTHR11895:SF7">
    <property type="entry name" value="GLUTAMYL-TRNA(GLN) AMIDOTRANSFERASE SUBUNIT A, MITOCHONDRIAL"/>
    <property type="match status" value="1"/>
</dbReference>
<dbReference type="GO" id="GO:0016740">
    <property type="term" value="F:transferase activity"/>
    <property type="evidence" value="ECO:0007669"/>
    <property type="project" value="UniProtKB-KW"/>
</dbReference>
<dbReference type="SUPFAM" id="SSF75304">
    <property type="entry name" value="Amidase signature (AS) enzymes"/>
    <property type="match status" value="1"/>
</dbReference>
<dbReference type="Proteomes" id="UP000037035">
    <property type="component" value="Unassembled WGS sequence"/>
</dbReference>
<dbReference type="PANTHER" id="PTHR11895">
    <property type="entry name" value="TRANSAMIDASE"/>
    <property type="match status" value="1"/>
</dbReference>
<dbReference type="Gene3D" id="3.90.1300.10">
    <property type="entry name" value="Amidase signature (AS) domain"/>
    <property type="match status" value="1"/>
</dbReference>
<dbReference type="GO" id="GO:0032543">
    <property type="term" value="P:mitochondrial translation"/>
    <property type="evidence" value="ECO:0007669"/>
    <property type="project" value="TreeGrafter"/>
</dbReference>
<gene>
    <name evidence="3" type="ORF">VP01_1016g6</name>
</gene>
<feature type="compositionally biased region" description="Low complexity" evidence="1">
    <location>
        <begin position="32"/>
        <end position="51"/>
    </location>
</feature>
<dbReference type="VEuPathDB" id="FungiDB:VP01_1016g6"/>